<feature type="binding site" evidence="1">
    <location>
        <begin position="12"/>
        <end position="19"/>
    </location>
    <ligand>
        <name>ATP</name>
        <dbReference type="ChEBI" id="CHEBI:30616"/>
    </ligand>
</feature>
<name>A0A7W7CIY3_9PSEU</name>
<dbReference type="NCBIfam" id="NF007146">
    <property type="entry name" value="PRK09585.2-6"/>
    <property type="match status" value="1"/>
</dbReference>
<dbReference type="GO" id="GO:0016773">
    <property type="term" value="F:phosphotransferase activity, alcohol group as acceptor"/>
    <property type="evidence" value="ECO:0007669"/>
    <property type="project" value="UniProtKB-UniRule"/>
</dbReference>
<comment type="pathway">
    <text evidence="1">Amino-sugar metabolism; 1,6-anhydro-N-acetylmuramate degradation.</text>
</comment>
<dbReference type="Pfam" id="PF03702">
    <property type="entry name" value="AnmK"/>
    <property type="match status" value="1"/>
</dbReference>
<dbReference type="EMBL" id="JACHMH010000001">
    <property type="protein sequence ID" value="MBB4682063.1"/>
    <property type="molecule type" value="Genomic_DNA"/>
</dbReference>
<keyword evidence="3" id="KW-1185">Reference proteome</keyword>
<proteinExistence type="inferred from homology"/>
<dbReference type="GO" id="GO:0006040">
    <property type="term" value="P:amino sugar metabolic process"/>
    <property type="evidence" value="ECO:0007669"/>
    <property type="project" value="InterPro"/>
</dbReference>
<dbReference type="AlphaFoldDB" id="A0A7W7CIY3"/>
<dbReference type="GO" id="GO:0016301">
    <property type="term" value="F:kinase activity"/>
    <property type="evidence" value="ECO:0007669"/>
    <property type="project" value="UniProtKB-KW"/>
</dbReference>
<comment type="catalytic activity">
    <reaction evidence="1">
        <text>1,6-anhydro-N-acetyl-beta-muramate + ATP + H2O = N-acetyl-D-muramate 6-phosphate + ADP + H(+)</text>
        <dbReference type="Rhea" id="RHEA:24952"/>
        <dbReference type="ChEBI" id="CHEBI:15377"/>
        <dbReference type="ChEBI" id="CHEBI:15378"/>
        <dbReference type="ChEBI" id="CHEBI:30616"/>
        <dbReference type="ChEBI" id="CHEBI:58690"/>
        <dbReference type="ChEBI" id="CHEBI:58722"/>
        <dbReference type="ChEBI" id="CHEBI:456216"/>
        <dbReference type="EC" id="2.7.1.170"/>
    </reaction>
</comment>
<dbReference type="UniPathway" id="UPA00544"/>
<keyword evidence="1" id="KW-0547">Nucleotide-binding</keyword>
<accession>A0A7W7CIY3</accession>
<sequence>MKSWRVLGLLSGTSMDGIDVAAAEFRLAADGWLELRPLGCLDVPYPAELRAELLAALPPADCSARQLCRLDTLVGRAFGVAALRGLTELCDGQADLIGSLGQTIYHWVEDGRCEGTLQLGQPAWIAEATGLPVVADLRTRDVAAGGHGAPLAGLFDQLWLGHGRARTAALNLGGIANISVVGGGLPPLAYDTGPGNALLDSAARLLPERRERDEGGRLAAIGSPHPDLLSALLADPYYELPPPKSTGKEYFTAEYLHAALARLATPPSIPDLLATLVELTARTVAQECDRQEATRVVASGGGVHNATLMAALSRHLAPAELVTSAAEGLPADGKEGYLAALLGLLTFCGQPGNLPAATGAVGPRPLGSITPGRTALLLPAPWPRPPVALRCVATGADRGHTTGEPVRTGG</sequence>
<evidence type="ECO:0000256" key="1">
    <source>
        <dbReference type="HAMAP-Rule" id="MF_01270"/>
    </source>
</evidence>
<dbReference type="EC" id="2.7.1.170" evidence="1"/>
<organism evidence="2 3">
    <name type="scientific">Crossiella cryophila</name>
    <dbReference type="NCBI Taxonomy" id="43355"/>
    <lineage>
        <taxon>Bacteria</taxon>
        <taxon>Bacillati</taxon>
        <taxon>Actinomycetota</taxon>
        <taxon>Actinomycetes</taxon>
        <taxon>Pseudonocardiales</taxon>
        <taxon>Pseudonocardiaceae</taxon>
        <taxon>Crossiella</taxon>
    </lineage>
</organism>
<reference evidence="2 3" key="1">
    <citation type="submission" date="2020-08" db="EMBL/GenBank/DDBJ databases">
        <title>Sequencing the genomes of 1000 actinobacteria strains.</title>
        <authorList>
            <person name="Klenk H.-P."/>
        </authorList>
    </citation>
    <scope>NUCLEOTIDE SEQUENCE [LARGE SCALE GENOMIC DNA]</scope>
    <source>
        <strain evidence="2 3">DSM 44230</strain>
    </source>
</reference>
<evidence type="ECO:0000313" key="2">
    <source>
        <dbReference type="EMBL" id="MBB4682063.1"/>
    </source>
</evidence>
<dbReference type="HAMAP" id="MF_01270">
    <property type="entry name" value="AnhMurNAc_kinase"/>
    <property type="match status" value="1"/>
</dbReference>
<dbReference type="SUPFAM" id="SSF53067">
    <property type="entry name" value="Actin-like ATPase domain"/>
    <property type="match status" value="1"/>
</dbReference>
<protein>
    <recommendedName>
        <fullName evidence="1">Anhydro-N-acetylmuramic acid kinase</fullName>
        <ecNumber evidence="1">2.7.1.170</ecNumber>
    </recommendedName>
    <alternativeName>
        <fullName evidence="1">AnhMurNAc kinase</fullName>
    </alternativeName>
</protein>
<keyword evidence="1 2" id="KW-0418">Kinase</keyword>
<dbReference type="UniPathway" id="UPA00343"/>
<dbReference type="InterPro" id="IPR005338">
    <property type="entry name" value="Anhydro_N_Ac-Mur_kinase"/>
</dbReference>
<comment type="similarity">
    <text evidence="1">Belongs to the anhydro-N-acetylmuramic acid kinase family.</text>
</comment>
<dbReference type="GO" id="GO:0005524">
    <property type="term" value="F:ATP binding"/>
    <property type="evidence" value="ECO:0007669"/>
    <property type="project" value="UniProtKB-UniRule"/>
</dbReference>
<gene>
    <name evidence="1" type="primary">anmK</name>
    <name evidence="2" type="ORF">HNR67_008181</name>
</gene>
<dbReference type="Gene3D" id="3.30.420.40">
    <property type="match status" value="2"/>
</dbReference>
<dbReference type="InterPro" id="IPR043129">
    <property type="entry name" value="ATPase_NBD"/>
</dbReference>
<evidence type="ECO:0000313" key="3">
    <source>
        <dbReference type="Proteomes" id="UP000533598"/>
    </source>
</evidence>
<keyword evidence="1 2" id="KW-0808">Transferase</keyword>
<dbReference type="PANTHER" id="PTHR30605:SF0">
    <property type="entry name" value="ANHYDRO-N-ACETYLMURAMIC ACID KINASE"/>
    <property type="match status" value="1"/>
</dbReference>
<dbReference type="Proteomes" id="UP000533598">
    <property type="component" value="Unassembled WGS sequence"/>
</dbReference>
<keyword evidence="1" id="KW-0119">Carbohydrate metabolism</keyword>
<dbReference type="PANTHER" id="PTHR30605">
    <property type="entry name" value="ANHYDRO-N-ACETYLMURAMIC ACID KINASE"/>
    <property type="match status" value="1"/>
</dbReference>
<comment type="pathway">
    <text evidence="1">Cell wall biogenesis; peptidoglycan recycling.</text>
</comment>
<comment type="caution">
    <text evidence="2">The sequence shown here is derived from an EMBL/GenBank/DDBJ whole genome shotgun (WGS) entry which is preliminary data.</text>
</comment>
<keyword evidence="1" id="KW-0067">ATP-binding</keyword>
<comment type="function">
    <text evidence="1">Catalyzes the specific phosphorylation of 1,6-anhydro-N-acetylmuramic acid (anhMurNAc) with the simultaneous cleavage of the 1,6-anhydro ring, generating MurNAc-6-P. Is required for the utilization of anhMurNAc either imported from the medium or derived from its own cell wall murein, and thus plays a role in cell wall recycling.</text>
</comment>
<dbReference type="GO" id="GO:0009254">
    <property type="term" value="P:peptidoglycan turnover"/>
    <property type="evidence" value="ECO:0007669"/>
    <property type="project" value="UniProtKB-UniRule"/>
</dbReference>
<dbReference type="GO" id="GO:0097175">
    <property type="term" value="P:1,6-anhydro-N-acetyl-beta-muramic acid catabolic process"/>
    <property type="evidence" value="ECO:0007669"/>
    <property type="project" value="UniProtKB-UniRule"/>
</dbReference>